<evidence type="ECO:0000313" key="3">
    <source>
        <dbReference type="EMBL" id="KEQ60854.1"/>
    </source>
</evidence>
<feature type="region of interest" description="Disordered" evidence="1">
    <location>
        <begin position="104"/>
        <end position="144"/>
    </location>
</feature>
<feature type="signal peptide" evidence="2">
    <location>
        <begin position="1"/>
        <end position="21"/>
    </location>
</feature>
<keyword evidence="4" id="KW-1185">Reference proteome</keyword>
<accession>A0A074VP05</accession>
<evidence type="ECO:0000313" key="4">
    <source>
        <dbReference type="Proteomes" id="UP000030672"/>
    </source>
</evidence>
<sequence>MPEHWWLPPPWFAGRIAVVHRLLTAQRCFSSPQRPEKTYSSQDHRVVDFQNFACGATLVEPRAETGMIVAQYALTDPSEYTRHGRSRQSMDRLKSGLSLLGQSHAMFNAGMEQEKSDKVQTSGSRQTGRGSGRSGPQTLQRSWR</sequence>
<name>A0A074VP05_AURM1</name>
<dbReference type="Proteomes" id="UP000030672">
    <property type="component" value="Unassembled WGS sequence"/>
</dbReference>
<dbReference type="GeneID" id="63918347"/>
<proteinExistence type="predicted"/>
<keyword evidence="2" id="KW-0732">Signal</keyword>
<evidence type="ECO:0000256" key="2">
    <source>
        <dbReference type="SAM" id="SignalP"/>
    </source>
</evidence>
<reference evidence="3 4" key="1">
    <citation type="journal article" date="2014" name="BMC Genomics">
        <title>Genome sequencing of four Aureobasidium pullulans varieties: biotechnological potential, stress tolerance, and description of new species.</title>
        <authorList>
            <person name="Gostin Ar C."/>
            <person name="Ohm R.A."/>
            <person name="Kogej T."/>
            <person name="Sonjak S."/>
            <person name="Turk M."/>
            <person name="Zajc J."/>
            <person name="Zalar P."/>
            <person name="Grube M."/>
            <person name="Sun H."/>
            <person name="Han J."/>
            <person name="Sharma A."/>
            <person name="Chiniquy J."/>
            <person name="Ngan C.Y."/>
            <person name="Lipzen A."/>
            <person name="Barry K."/>
            <person name="Grigoriev I.V."/>
            <person name="Gunde-Cimerman N."/>
        </authorList>
    </citation>
    <scope>NUCLEOTIDE SEQUENCE [LARGE SCALE GENOMIC DNA]</scope>
    <source>
        <strain evidence="3 4">CBS 110374</strain>
    </source>
</reference>
<dbReference type="RefSeq" id="XP_040877877.1">
    <property type="nucleotide sequence ID" value="XM_041024974.1"/>
</dbReference>
<evidence type="ECO:0000256" key="1">
    <source>
        <dbReference type="SAM" id="MobiDB-lite"/>
    </source>
</evidence>
<gene>
    <name evidence="3" type="ORF">M437DRAFT_67642</name>
</gene>
<protein>
    <submittedName>
        <fullName evidence="3">Uncharacterized protein</fullName>
    </submittedName>
</protein>
<feature type="compositionally biased region" description="Low complexity" evidence="1">
    <location>
        <begin position="120"/>
        <end position="138"/>
    </location>
</feature>
<dbReference type="HOGENOM" id="CLU_1796073_0_0_1"/>
<dbReference type="AlphaFoldDB" id="A0A074VP05"/>
<dbReference type="EMBL" id="KL584840">
    <property type="protein sequence ID" value="KEQ60854.1"/>
    <property type="molecule type" value="Genomic_DNA"/>
</dbReference>
<feature type="chain" id="PRO_5001700793" evidence="2">
    <location>
        <begin position="22"/>
        <end position="144"/>
    </location>
</feature>
<organism evidence="3 4">
    <name type="scientific">Aureobasidium melanogenum (strain CBS 110374)</name>
    <name type="common">Aureobasidium pullulans var. melanogenum</name>
    <dbReference type="NCBI Taxonomy" id="1043003"/>
    <lineage>
        <taxon>Eukaryota</taxon>
        <taxon>Fungi</taxon>
        <taxon>Dikarya</taxon>
        <taxon>Ascomycota</taxon>
        <taxon>Pezizomycotina</taxon>
        <taxon>Dothideomycetes</taxon>
        <taxon>Dothideomycetidae</taxon>
        <taxon>Dothideales</taxon>
        <taxon>Saccotheciaceae</taxon>
        <taxon>Aureobasidium</taxon>
    </lineage>
</organism>